<dbReference type="EnsemblPlants" id="ORGLA01G0012000.1">
    <property type="protein sequence ID" value="ORGLA01G0012000.1"/>
    <property type="gene ID" value="ORGLA01G0012000"/>
</dbReference>
<evidence type="ECO:0000313" key="3">
    <source>
        <dbReference type="Proteomes" id="UP000007306"/>
    </source>
</evidence>
<name>I1NJT0_ORYGL</name>
<proteinExistence type="predicted"/>
<feature type="region of interest" description="Disordered" evidence="1">
    <location>
        <begin position="43"/>
        <end position="96"/>
    </location>
</feature>
<reference evidence="2 3" key="2">
    <citation type="submission" date="2018-04" db="EMBL/GenBank/DDBJ databases">
        <title>OglaRS2 (Oryza glaberrima Reference Sequence Version 2).</title>
        <authorList>
            <person name="Zhang J."/>
            <person name="Kudrna D."/>
            <person name="Lee S."/>
            <person name="Talag J."/>
            <person name="Rajasekar S."/>
            <person name="Wing R.A."/>
        </authorList>
    </citation>
    <scope>NUCLEOTIDE SEQUENCE [LARGE SCALE GENOMIC DNA]</scope>
    <source>
        <strain evidence="2 3">cv. IRGC 96717</strain>
    </source>
</reference>
<organism evidence="2 3">
    <name type="scientific">Oryza glaberrima</name>
    <name type="common">African rice</name>
    <dbReference type="NCBI Taxonomy" id="4538"/>
    <lineage>
        <taxon>Eukaryota</taxon>
        <taxon>Viridiplantae</taxon>
        <taxon>Streptophyta</taxon>
        <taxon>Embryophyta</taxon>
        <taxon>Tracheophyta</taxon>
        <taxon>Spermatophyta</taxon>
        <taxon>Magnoliopsida</taxon>
        <taxon>Liliopsida</taxon>
        <taxon>Poales</taxon>
        <taxon>Poaceae</taxon>
        <taxon>BOP clade</taxon>
        <taxon>Oryzoideae</taxon>
        <taxon>Oryzeae</taxon>
        <taxon>Oryzinae</taxon>
        <taxon>Oryza</taxon>
    </lineage>
</organism>
<keyword evidence="3" id="KW-1185">Reference proteome</keyword>
<feature type="compositionally biased region" description="Basic and acidic residues" evidence="1">
    <location>
        <begin position="43"/>
        <end position="74"/>
    </location>
</feature>
<sequence>MTTVTNVGENWKKGLAKVLDHLDSIREKLSDLDNQQEAHHIAIQRLERAGRERHQHPGDRDADGDRDSDGRHDTTSSVGQSSAQVASRTVCRLTPPEMDERRRKGLCFNCDDPYTRVDEKSALGRWCRNCVGAD</sequence>
<dbReference type="Proteomes" id="UP000007306">
    <property type="component" value="Chromosome 1"/>
</dbReference>
<dbReference type="HOGENOM" id="CLU_2124921_0_0_1"/>
<dbReference type="AlphaFoldDB" id="I1NJT0"/>
<accession>I1NJT0</accession>
<dbReference type="Gramene" id="ORGLA01G0012000.1">
    <property type="protein sequence ID" value="ORGLA01G0012000.1"/>
    <property type="gene ID" value="ORGLA01G0012000"/>
</dbReference>
<reference evidence="2" key="1">
    <citation type="submission" date="2015-06" db="UniProtKB">
        <authorList>
            <consortium name="EnsemblPlants"/>
        </authorList>
    </citation>
    <scope>IDENTIFICATION</scope>
</reference>
<protein>
    <submittedName>
        <fullName evidence="2">Uncharacterized protein</fullName>
    </submittedName>
</protein>
<evidence type="ECO:0000256" key="1">
    <source>
        <dbReference type="SAM" id="MobiDB-lite"/>
    </source>
</evidence>
<feature type="compositionally biased region" description="Low complexity" evidence="1">
    <location>
        <begin position="75"/>
        <end position="87"/>
    </location>
</feature>
<evidence type="ECO:0000313" key="2">
    <source>
        <dbReference type="EnsemblPlants" id="ORGLA01G0012000.1"/>
    </source>
</evidence>